<reference evidence="4" key="1">
    <citation type="journal article" date="2010" name="Nature">
        <title>The Amphimedon queenslandica genome and the evolution of animal complexity.</title>
        <authorList>
            <person name="Srivastava M."/>
            <person name="Simakov O."/>
            <person name="Chapman J."/>
            <person name="Fahey B."/>
            <person name="Gauthier M.E."/>
            <person name="Mitros T."/>
            <person name="Richards G.S."/>
            <person name="Conaco C."/>
            <person name="Dacre M."/>
            <person name="Hellsten U."/>
            <person name="Larroux C."/>
            <person name="Putnam N.H."/>
            <person name="Stanke M."/>
            <person name="Adamska M."/>
            <person name="Darling A."/>
            <person name="Degnan S.M."/>
            <person name="Oakley T.H."/>
            <person name="Plachetzki D.C."/>
            <person name="Zhai Y."/>
            <person name="Adamski M."/>
            <person name="Calcino A."/>
            <person name="Cummins S.F."/>
            <person name="Goodstein D.M."/>
            <person name="Harris C."/>
            <person name="Jackson D.J."/>
            <person name="Leys S.P."/>
            <person name="Shu S."/>
            <person name="Woodcroft B.J."/>
            <person name="Vervoort M."/>
            <person name="Kosik K.S."/>
            <person name="Manning G."/>
            <person name="Degnan B.M."/>
            <person name="Rokhsar D.S."/>
        </authorList>
    </citation>
    <scope>NUCLEOTIDE SEQUENCE [LARGE SCALE GENOMIC DNA]</scope>
</reference>
<dbReference type="GO" id="GO:0003885">
    <property type="term" value="F:D-arabinono-1,4-lactone oxidase activity"/>
    <property type="evidence" value="ECO:0007669"/>
    <property type="project" value="InterPro"/>
</dbReference>
<gene>
    <name evidence="3" type="primary">105316795</name>
</gene>
<dbReference type="InterPro" id="IPR007173">
    <property type="entry name" value="ALO_C"/>
</dbReference>
<sequence length="594" mass="66425">MIQNINTFVAPEVLNSSQADKQGLATADFLLSNAELVMIVEDKRKELQQKVSDEEGSECLEIKMTVFGNWAGNLDRSSGLILYCKPKNVSQVKAVIKAAGKMKPIVKVGFGGAYHTWTPLFPEKCTKDSSSIILNMCDLSLETSGQRIYLVKDDNNITTHVTVSPGVTTGELTEVFLKESICIESNVVLTGVTYGGIMPTGCHGVGKDQSILSDLVTQVKIVDCSGEVKTYPDDLPEGSNKEAAMNGIRMSMGVFGAVVEMTIKVEKLKTAKVDTTYPTIGSLLYGDSPTLPRLIQDNWSLEILWFPFTSLGLDGGILQGLPLMDTWQPKLDEVWVRAINRDESFCEVNKIDRTKQKIRDTMQHQINGSVANPIIDRFKTLTPAIISNAVSFIKMENPPGTTYEPMTNAIHFHFGISLGPFYDMEFGFPINLDNLDDQYFSNFMTAMRFVVDKSKEYSAKGEMDQFPLSTTMVLRVISKSDCLISPASRRLNDSTTHTAWVEILCFTAITGTQNYQTFFQEVGQKWMELGGAPHWCKLWTFLENGEKNVYDHVHEFYGKNLSDYREILKEHCSSAKEELHEIFMNSTLKKILNV</sequence>
<evidence type="ECO:0000313" key="4">
    <source>
        <dbReference type="Proteomes" id="UP000007879"/>
    </source>
</evidence>
<dbReference type="InterPro" id="IPR016166">
    <property type="entry name" value="FAD-bd_PCMH"/>
</dbReference>
<dbReference type="PANTHER" id="PTHR43762">
    <property type="entry name" value="L-GULONOLACTONE OXIDASE"/>
    <property type="match status" value="1"/>
</dbReference>
<dbReference type="AlphaFoldDB" id="A0A1X7VHZ6"/>
<dbReference type="KEGG" id="aqu:105316795"/>
<dbReference type="PANTHER" id="PTHR43762:SF1">
    <property type="entry name" value="D-ARABINONO-1,4-LACTONE OXIDASE"/>
    <property type="match status" value="1"/>
</dbReference>
<dbReference type="EnsemblMetazoa" id="Aqu2.1.39097_001">
    <property type="protein sequence ID" value="Aqu2.1.39097_001"/>
    <property type="gene ID" value="Aqu2.1.39097"/>
</dbReference>
<dbReference type="InterPro" id="IPR016167">
    <property type="entry name" value="FAD-bd_PCMH_sub1"/>
</dbReference>
<evidence type="ECO:0000256" key="1">
    <source>
        <dbReference type="ARBA" id="ARBA00023002"/>
    </source>
</evidence>
<protein>
    <recommendedName>
        <fullName evidence="2">FAD-binding PCMH-type domain-containing protein</fullName>
    </recommendedName>
</protein>
<name>A0A1X7VHZ6_AMPQE</name>
<dbReference type="OMA" id="HSWSPIF"/>
<dbReference type="InterPro" id="IPR036318">
    <property type="entry name" value="FAD-bd_PCMH-like_sf"/>
</dbReference>
<dbReference type="GO" id="GO:0071949">
    <property type="term" value="F:FAD binding"/>
    <property type="evidence" value="ECO:0007669"/>
    <property type="project" value="InterPro"/>
</dbReference>
<reference evidence="3" key="2">
    <citation type="submission" date="2017-05" db="UniProtKB">
        <authorList>
            <consortium name="EnsemblMetazoa"/>
        </authorList>
    </citation>
    <scope>IDENTIFICATION</scope>
</reference>
<evidence type="ECO:0000313" key="3">
    <source>
        <dbReference type="EnsemblMetazoa" id="Aqu2.1.39097_001"/>
    </source>
</evidence>
<organism evidence="3">
    <name type="scientific">Amphimedon queenslandica</name>
    <name type="common">Sponge</name>
    <dbReference type="NCBI Taxonomy" id="400682"/>
    <lineage>
        <taxon>Eukaryota</taxon>
        <taxon>Metazoa</taxon>
        <taxon>Porifera</taxon>
        <taxon>Demospongiae</taxon>
        <taxon>Heteroscleromorpha</taxon>
        <taxon>Haplosclerida</taxon>
        <taxon>Niphatidae</taxon>
        <taxon>Amphimedon</taxon>
    </lineage>
</organism>
<proteinExistence type="predicted"/>
<dbReference type="Gene3D" id="3.30.43.10">
    <property type="entry name" value="Uridine Diphospho-n-acetylenolpyruvylglucosamine Reductase, domain 2"/>
    <property type="match status" value="1"/>
</dbReference>
<dbReference type="InterPro" id="IPR016169">
    <property type="entry name" value="FAD-bd_PCMH_sub2"/>
</dbReference>
<dbReference type="SUPFAM" id="SSF56176">
    <property type="entry name" value="FAD-binding/transporter-associated domain-like"/>
    <property type="match status" value="1"/>
</dbReference>
<dbReference type="eggNOG" id="KOG4730">
    <property type="taxonomic scope" value="Eukaryota"/>
</dbReference>
<keyword evidence="4" id="KW-1185">Reference proteome</keyword>
<dbReference type="GO" id="GO:0016020">
    <property type="term" value="C:membrane"/>
    <property type="evidence" value="ECO:0007669"/>
    <property type="project" value="InterPro"/>
</dbReference>
<dbReference type="Proteomes" id="UP000007879">
    <property type="component" value="Unassembled WGS sequence"/>
</dbReference>
<keyword evidence="1" id="KW-0560">Oxidoreductase</keyword>
<dbReference type="InParanoid" id="A0A1X7VHZ6"/>
<dbReference type="PROSITE" id="PS51387">
    <property type="entry name" value="FAD_PCMH"/>
    <property type="match status" value="1"/>
</dbReference>
<dbReference type="Pfam" id="PF04030">
    <property type="entry name" value="ALO"/>
    <property type="match status" value="1"/>
</dbReference>
<dbReference type="OrthoDB" id="610608at2759"/>
<dbReference type="EnsemblMetazoa" id="XM_011411995.2">
    <property type="protein sequence ID" value="XP_011410297.1"/>
    <property type="gene ID" value="LOC105316795"/>
</dbReference>
<evidence type="ECO:0000259" key="2">
    <source>
        <dbReference type="PROSITE" id="PS51387"/>
    </source>
</evidence>
<dbReference type="Gene3D" id="3.30.465.10">
    <property type="match status" value="1"/>
</dbReference>
<dbReference type="InterPro" id="IPR010031">
    <property type="entry name" value="FAD_lactone_oxidase-like"/>
</dbReference>
<accession>A0A1X7VHZ6</accession>
<dbReference type="STRING" id="400682.A0A1X7VHZ6"/>
<dbReference type="Gene3D" id="3.30.70.2520">
    <property type="match status" value="1"/>
</dbReference>
<feature type="domain" description="FAD-binding PCMH-type" evidence="2">
    <location>
        <begin position="75"/>
        <end position="268"/>
    </location>
</feature>